<dbReference type="EMBL" id="JAVDYB010000001">
    <property type="protein sequence ID" value="MDR7280233.1"/>
    <property type="molecule type" value="Genomic_DNA"/>
</dbReference>
<sequence>MVVRADVETPGWAVDDIEAAGQCALTFAEAGHERSTHPVRAARVVVEGECPVCGSEHVGRLFKAPKSRKGRRWVPLVKAAQEALARHPYAQREEREFLGIDYNDHGLVFCRPDGLPLRPDRVTVAFEAHVAACGLPMIRLHDTRHERARYCWRAECRSRSCK</sequence>
<evidence type="ECO:0000313" key="2">
    <source>
        <dbReference type="EMBL" id="MDR7280233.1"/>
    </source>
</evidence>
<dbReference type="AlphaFoldDB" id="A0AAE3YXI6"/>
<keyword evidence="3" id="KW-1185">Reference proteome</keyword>
<dbReference type="InterPro" id="IPR011010">
    <property type="entry name" value="DNA_brk_join_enz"/>
</dbReference>
<organism evidence="2 3">
    <name type="scientific">Catenuloplanes atrovinosus</name>
    <dbReference type="NCBI Taxonomy" id="137266"/>
    <lineage>
        <taxon>Bacteria</taxon>
        <taxon>Bacillati</taxon>
        <taxon>Actinomycetota</taxon>
        <taxon>Actinomycetes</taxon>
        <taxon>Micromonosporales</taxon>
        <taxon>Micromonosporaceae</taxon>
        <taxon>Catenuloplanes</taxon>
    </lineage>
</organism>
<protein>
    <submittedName>
        <fullName evidence="2">Integrase</fullName>
    </submittedName>
</protein>
<proteinExistence type="predicted"/>
<name>A0AAE3YXI6_9ACTN</name>
<dbReference type="GO" id="GO:0015074">
    <property type="term" value="P:DNA integration"/>
    <property type="evidence" value="ECO:0007669"/>
    <property type="project" value="InterPro"/>
</dbReference>
<reference evidence="2" key="1">
    <citation type="submission" date="2023-07" db="EMBL/GenBank/DDBJ databases">
        <title>Sequencing the genomes of 1000 actinobacteria strains.</title>
        <authorList>
            <person name="Klenk H.-P."/>
        </authorList>
    </citation>
    <scope>NUCLEOTIDE SEQUENCE</scope>
    <source>
        <strain evidence="2">DSM 44707</strain>
    </source>
</reference>
<dbReference type="RefSeq" id="WP_310374486.1">
    <property type="nucleotide sequence ID" value="NZ_JAVDYB010000001.1"/>
</dbReference>
<dbReference type="SUPFAM" id="SSF56349">
    <property type="entry name" value="DNA breaking-rejoining enzymes"/>
    <property type="match status" value="1"/>
</dbReference>
<dbReference type="Gene3D" id="1.10.443.10">
    <property type="entry name" value="Intergrase catalytic core"/>
    <property type="match status" value="1"/>
</dbReference>
<dbReference type="GO" id="GO:0006310">
    <property type="term" value="P:DNA recombination"/>
    <property type="evidence" value="ECO:0007669"/>
    <property type="project" value="UniProtKB-KW"/>
</dbReference>
<accession>A0AAE3YXI6</accession>
<dbReference type="InterPro" id="IPR013762">
    <property type="entry name" value="Integrase-like_cat_sf"/>
</dbReference>
<dbReference type="GO" id="GO:0003677">
    <property type="term" value="F:DNA binding"/>
    <property type="evidence" value="ECO:0007669"/>
    <property type="project" value="InterPro"/>
</dbReference>
<evidence type="ECO:0000313" key="3">
    <source>
        <dbReference type="Proteomes" id="UP001183643"/>
    </source>
</evidence>
<comment type="caution">
    <text evidence="2">The sequence shown here is derived from an EMBL/GenBank/DDBJ whole genome shotgun (WGS) entry which is preliminary data.</text>
</comment>
<gene>
    <name evidence="2" type="ORF">J2S41_007011</name>
</gene>
<keyword evidence="1" id="KW-0233">DNA recombination</keyword>
<evidence type="ECO:0000256" key="1">
    <source>
        <dbReference type="ARBA" id="ARBA00023172"/>
    </source>
</evidence>
<dbReference type="Proteomes" id="UP001183643">
    <property type="component" value="Unassembled WGS sequence"/>
</dbReference>